<evidence type="ECO:0000313" key="8">
    <source>
        <dbReference type="EMBL" id="CAH2395950.1"/>
    </source>
</evidence>
<evidence type="ECO:0000256" key="4">
    <source>
        <dbReference type="ARBA" id="ARBA00022692"/>
    </source>
</evidence>
<keyword evidence="3" id="KW-1003">Cell membrane</keyword>
<dbReference type="PANTHER" id="PTHR33452:SF1">
    <property type="entry name" value="INNER MEMBRANE PROTEIN YPHA-RELATED"/>
    <property type="match status" value="1"/>
</dbReference>
<evidence type="ECO:0000256" key="5">
    <source>
        <dbReference type="ARBA" id="ARBA00022989"/>
    </source>
</evidence>
<comment type="similarity">
    <text evidence="2">Belongs to the DoxX family.</text>
</comment>
<organism evidence="8 9">
    <name type="scientific">Mesorhizobium escarrei</name>
    <dbReference type="NCBI Taxonomy" id="666018"/>
    <lineage>
        <taxon>Bacteria</taxon>
        <taxon>Pseudomonadati</taxon>
        <taxon>Pseudomonadota</taxon>
        <taxon>Alphaproteobacteria</taxon>
        <taxon>Hyphomicrobiales</taxon>
        <taxon>Phyllobacteriaceae</taxon>
        <taxon>Mesorhizobium</taxon>
    </lineage>
</organism>
<feature type="transmembrane region" description="Helical" evidence="7">
    <location>
        <begin position="79"/>
        <end position="99"/>
    </location>
</feature>
<feature type="transmembrane region" description="Helical" evidence="7">
    <location>
        <begin position="20"/>
        <end position="39"/>
    </location>
</feature>
<sequence length="145" mass="15498">MSLESAQSPVQTPRQTAAILIGRLIFAAVFLMAVTFKFIDMGATASYIAAAGFPFPLFLAWSAALLEVVLVLCFLTGAFFSQAALVAAAYVLFLAFAFHGPSHWAGNQAEFGFFVDHFTFLAGLLFAAVHGPGRALTLNRAFARS</sequence>
<keyword evidence="4 7" id="KW-0812">Transmembrane</keyword>
<reference evidence="8 9" key="1">
    <citation type="submission" date="2022-03" db="EMBL/GenBank/DDBJ databases">
        <authorList>
            <person name="Brunel B."/>
        </authorList>
    </citation>
    <scope>NUCLEOTIDE SEQUENCE [LARGE SCALE GENOMIC DNA]</scope>
    <source>
        <strain evidence="8">STM5069sample</strain>
    </source>
</reference>
<comment type="caution">
    <text evidence="8">The sequence shown here is derived from an EMBL/GenBank/DDBJ whole genome shotgun (WGS) entry which is preliminary data.</text>
</comment>
<evidence type="ECO:0000313" key="9">
    <source>
        <dbReference type="Proteomes" id="UP001153050"/>
    </source>
</evidence>
<evidence type="ECO:0000256" key="7">
    <source>
        <dbReference type="SAM" id="Phobius"/>
    </source>
</evidence>
<evidence type="ECO:0000256" key="3">
    <source>
        <dbReference type="ARBA" id="ARBA00022475"/>
    </source>
</evidence>
<evidence type="ECO:0000256" key="2">
    <source>
        <dbReference type="ARBA" id="ARBA00006679"/>
    </source>
</evidence>
<dbReference type="InterPro" id="IPR032808">
    <property type="entry name" value="DoxX"/>
</dbReference>
<keyword evidence="5 7" id="KW-1133">Transmembrane helix</keyword>
<feature type="transmembrane region" description="Helical" evidence="7">
    <location>
        <begin position="45"/>
        <end position="72"/>
    </location>
</feature>
<protein>
    <recommendedName>
        <fullName evidence="10">DoxX family protein</fullName>
    </recommendedName>
</protein>
<comment type="subcellular location">
    <subcellularLocation>
        <location evidence="1">Cell membrane</location>
        <topology evidence="1">Multi-pass membrane protein</topology>
    </subcellularLocation>
</comment>
<dbReference type="EMBL" id="CAKXZT010000032">
    <property type="protein sequence ID" value="CAH2395950.1"/>
    <property type="molecule type" value="Genomic_DNA"/>
</dbReference>
<dbReference type="Proteomes" id="UP001153050">
    <property type="component" value="Unassembled WGS sequence"/>
</dbReference>
<proteinExistence type="inferred from homology"/>
<evidence type="ECO:0000256" key="1">
    <source>
        <dbReference type="ARBA" id="ARBA00004651"/>
    </source>
</evidence>
<accession>A0ABM9DHF5</accession>
<dbReference type="InterPro" id="IPR051907">
    <property type="entry name" value="DoxX-like_oxidoreductase"/>
</dbReference>
<keyword evidence="6 7" id="KW-0472">Membrane</keyword>
<gene>
    <name evidence="8" type="ORF">MES5069_1270030</name>
</gene>
<name>A0ABM9DHF5_9HYPH</name>
<feature type="transmembrane region" description="Helical" evidence="7">
    <location>
        <begin position="111"/>
        <end position="130"/>
    </location>
</feature>
<keyword evidence="9" id="KW-1185">Reference proteome</keyword>
<evidence type="ECO:0000256" key="6">
    <source>
        <dbReference type="ARBA" id="ARBA00023136"/>
    </source>
</evidence>
<dbReference type="RefSeq" id="WP_254016678.1">
    <property type="nucleotide sequence ID" value="NZ_CAKXZT010000032.1"/>
</dbReference>
<evidence type="ECO:0008006" key="10">
    <source>
        <dbReference type="Google" id="ProtNLM"/>
    </source>
</evidence>
<dbReference type="PANTHER" id="PTHR33452">
    <property type="entry name" value="OXIDOREDUCTASE CATD-RELATED"/>
    <property type="match status" value="1"/>
</dbReference>
<dbReference type="Pfam" id="PF07681">
    <property type="entry name" value="DoxX"/>
    <property type="match status" value="1"/>
</dbReference>